<name>A0A1F6N3A9_9BACT</name>
<protein>
    <submittedName>
        <fullName evidence="1">Uncharacterized protein</fullName>
    </submittedName>
</protein>
<reference evidence="1 2" key="1">
    <citation type="journal article" date="2016" name="Nat. Commun.">
        <title>Thousands of microbial genomes shed light on interconnected biogeochemical processes in an aquifer system.</title>
        <authorList>
            <person name="Anantharaman K."/>
            <person name="Brown C.T."/>
            <person name="Hug L.A."/>
            <person name="Sharon I."/>
            <person name="Castelle C.J."/>
            <person name="Probst A.J."/>
            <person name="Thomas B.C."/>
            <person name="Singh A."/>
            <person name="Wilkins M.J."/>
            <person name="Karaoz U."/>
            <person name="Brodie E.L."/>
            <person name="Williams K.H."/>
            <person name="Hubbard S.S."/>
            <person name="Banfield J.F."/>
        </authorList>
    </citation>
    <scope>NUCLEOTIDE SEQUENCE [LARGE SCALE GENOMIC DNA]</scope>
</reference>
<dbReference type="Proteomes" id="UP000177040">
    <property type="component" value="Unassembled WGS sequence"/>
</dbReference>
<gene>
    <name evidence="1" type="ORF">A2983_00125</name>
</gene>
<organism evidence="1 2">
    <name type="scientific">Candidatus Magasanikbacteria bacterium RIFCSPLOWO2_01_FULL_40_15</name>
    <dbReference type="NCBI Taxonomy" id="1798686"/>
    <lineage>
        <taxon>Bacteria</taxon>
        <taxon>Candidatus Magasanikiibacteriota</taxon>
    </lineage>
</organism>
<proteinExistence type="predicted"/>
<sequence length="162" mass="18496">MLVEKSNYGTKSTCINFYLGENASGVGYRRDIIGSDIKVLGSQVTKKASAKEEFTREKIEKIQEYKAIIAIGDKYLVAAIHVDNPIDRQELYLHAKEQYLRAIKFKIEFGLDHPEDFVKIVDQKGDKYVLVTLEQAIGKIDEMYALDMADEFRRTSTTSFQS</sequence>
<evidence type="ECO:0000313" key="1">
    <source>
        <dbReference type="EMBL" id="OGH78362.1"/>
    </source>
</evidence>
<comment type="caution">
    <text evidence="1">The sequence shown here is derived from an EMBL/GenBank/DDBJ whole genome shotgun (WGS) entry which is preliminary data.</text>
</comment>
<evidence type="ECO:0000313" key="2">
    <source>
        <dbReference type="Proteomes" id="UP000177040"/>
    </source>
</evidence>
<accession>A0A1F6N3A9</accession>
<dbReference type="EMBL" id="MFQH01000012">
    <property type="protein sequence ID" value="OGH78362.1"/>
    <property type="molecule type" value="Genomic_DNA"/>
</dbReference>
<dbReference type="AlphaFoldDB" id="A0A1F6N3A9"/>